<evidence type="ECO:0000259" key="3">
    <source>
        <dbReference type="Pfam" id="PF20250"/>
    </source>
</evidence>
<protein>
    <recommendedName>
        <fullName evidence="3">Flagellar Assembly Protein A N-terminal region domain-containing protein</fullName>
    </recommendedName>
</protein>
<name>A0A0W8E4U3_9ZZZZ</name>
<dbReference type="EMBL" id="LNQE01001877">
    <property type="protein sequence ID" value="KUG03618.1"/>
    <property type="molecule type" value="Genomic_DNA"/>
</dbReference>
<dbReference type="InterPro" id="IPR005646">
    <property type="entry name" value="FapA"/>
</dbReference>
<reference evidence="4" key="1">
    <citation type="journal article" date="2015" name="Proc. Natl. Acad. Sci. U.S.A.">
        <title>Networks of energetic and metabolic interactions define dynamics in microbial communities.</title>
        <authorList>
            <person name="Embree M."/>
            <person name="Liu J.K."/>
            <person name="Al-Bassam M.M."/>
            <person name="Zengler K."/>
        </authorList>
    </citation>
    <scope>NUCLEOTIDE SEQUENCE</scope>
</reference>
<dbReference type="InterPro" id="IPR046865">
    <property type="entry name" value="FapA_b_solenoid"/>
</dbReference>
<dbReference type="InterPro" id="IPR046866">
    <property type="entry name" value="FapA_N"/>
</dbReference>
<feature type="domain" description="Flagellar Assembly Protein A N-terminal region" evidence="3">
    <location>
        <begin position="4"/>
        <end position="159"/>
    </location>
</feature>
<dbReference type="PANTHER" id="PTHR38032:SF1">
    <property type="entry name" value="RNA-BINDING PROTEIN KHPB N-TERMINAL DOMAIN-CONTAINING PROTEIN"/>
    <property type="match status" value="1"/>
</dbReference>
<dbReference type="Pfam" id="PF03961">
    <property type="entry name" value="FapA"/>
    <property type="match status" value="1"/>
</dbReference>
<keyword evidence="1" id="KW-0175">Coiled coil</keyword>
<dbReference type="AlphaFoldDB" id="A0A0W8E4U3"/>
<comment type="caution">
    <text evidence="4">The sequence shown here is derived from an EMBL/GenBank/DDBJ whole genome shotgun (WGS) entry which is preliminary data.</text>
</comment>
<proteinExistence type="predicted"/>
<evidence type="ECO:0000313" key="4">
    <source>
        <dbReference type="EMBL" id="KUG03618.1"/>
    </source>
</evidence>
<accession>A0A0W8E4U3</accession>
<dbReference type="PANTHER" id="PTHR38032">
    <property type="entry name" value="POLYMERASE-RELATED"/>
    <property type="match status" value="1"/>
</dbReference>
<feature type="region of interest" description="Disordered" evidence="2">
    <location>
        <begin position="112"/>
        <end position="133"/>
    </location>
</feature>
<dbReference type="Pfam" id="PF20250">
    <property type="entry name" value="FapA_N"/>
    <property type="match status" value="1"/>
</dbReference>
<evidence type="ECO:0000256" key="1">
    <source>
        <dbReference type="SAM" id="Coils"/>
    </source>
</evidence>
<feature type="coiled-coil region" evidence="1">
    <location>
        <begin position="363"/>
        <end position="404"/>
    </location>
</feature>
<organism evidence="4">
    <name type="scientific">hydrocarbon metagenome</name>
    <dbReference type="NCBI Taxonomy" id="938273"/>
    <lineage>
        <taxon>unclassified sequences</taxon>
        <taxon>metagenomes</taxon>
        <taxon>ecological metagenomes</taxon>
    </lineage>
</organism>
<sequence length="442" mass="48393">MITRPSDNGKRCSVEQALNALQEKKVVFGIDEKRIREAIQGNNWERKILAAQGIAPIDGLDARLDYVFQSKTSVQPKIDDSGKVDFHNLGIVNNVRKGDLLVTKTPARMGTPGTDVYGKTIPPKHPKDMNLPRGKNTVSDSDGIHLYAAIDGHMSLVNNKIDINQVYNVIGDVDYSSGNIDFIGSVTIRGNVTTGFIVNAGGDVEIQGSVQGADVSARGSIIVKGGINGKMKGKVVAGTNVIARFIENAIVEAGCNVLAKEAIIQSHVKAGQSVKVTDNKAIIVGGVIQAAEAVESKVLGSQLATQTIVDVGVNPYLKEEYHKLTKGQTARNKEFQNIAHNLQVYNKSGISVENLSEKKREILIKLLDQYTSLRNEIQEIDARIEHLEKEMRRYQNAEVRVLEVVYPGVRITIGDQIYVVNDSIKYARFLIEDGEIRKAALR</sequence>
<gene>
    <name evidence="4" type="ORF">ASZ90_019051</name>
</gene>
<evidence type="ECO:0000256" key="2">
    <source>
        <dbReference type="SAM" id="MobiDB-lite"/>
    </source>
</evidence>